<name>A0A381V4Z8_9ZZZZ</name>
<organism evidence="2">
    <name type="scientific">marine metagenome</name>
    <dbReference type="NCBI Taxonomy" id="408172"/>
    <lineage>
        <taxon>unclassified sequences</taxon>
        <taxon>metagenomes</taxon>
        <taxon>ecological metagenomes</taxon>
    </lineage>
</organism>
<dbReference type="AlphaFoldDB" id="A0A381V4Z8"/>
<dbReference type="EMBL" id="UINC01007782">
    <property type="protein sequence ID" value="SVA35061.1"/>
    <property type="molecule type" value="Genomic_DNA"/>
</dbReference>
<evidence type="ECO:0000313" key="2">
    <source>
        <dbReference type="EMBL" id="SVA35061.1"/>
    </source>
</evidence>
<sequence>MIDRHLVPTRRPKRGIASRANNRIGRLARNDPQGMSLRSSSALAGRLKGRQLAKAEVRDLAVEPGG</sequence>
<feature type="compositionally biased region" description="Basic residues" evidence="1">
    <location>
        <begin position="7"/>
        <end position="16"/>
    </location>
</feature>
<evidence type="ECO:0000256" key="1">
    <source>
        <dbReference type="SAM" id="MobiDB-lite"/>
    </source>
</evidence>
<feature type="region of interest" description="Disordered" evidence="1">
    <location>
        <begin position="1"/>
        <end position="37"/>
    </location>
</feature>
<gene>
    <name evidence="2" type="ORF">METZ01_LOCUS87915</name>
</gene>
<accession>A0A381V4Z8</accession>
<protein>
    <submittedName>
        <fullName evidence="2">Uncharacterized protein</fullName>
    </submittedName>
</protein>
<proteinExistence type="predicted"/>
<reference evidence="2" key="1">
    <citation type="submission" date="2018-05" db="EMBL/GenBank/DDBJ databases">
        <authorList>
            <person name="Lanie J.A."/>
            <person name="Ng W.-L."/>
            <person name="Kazmierczak K.M."/>
            <person name="Andrzejewski T.M."/>
            <person name="Davidsen T.M."/>
            <person name="Wayne K.J."/>
            <person name="Tettelin H."/>
            <person name="Glass J.I."/>
            <person name="Rusch D."/>
            <person name="Podicherti R."/>
            <person name="Tsui H.-C.T."/>
            <person name="Winkler M.E."/>
        </authorList>
    </citation>
    <scope>NUCLEOTIDE SEQUENCE</scope>
</reference>